<evidence type="ECO:0000256" key="1">
    <source>
        <dbReference type="SAM" id="MobiDB-lite"/>
    </source>
</evidence>
<keyword evidence="4" id="KW-1185">Reference proteome</keyword>
<dbReference type="PANTHER" id="PTHR33074">
    <property type="entry name" value="EXPRESSED PROTEIN-RELATED"/>
    <property type="match status" value="1"/>
</dbReference>
<dbReference type="EMBL" id="OZ075116">
    <property type="protein sequence ID" value="CAL5072633.1"/>
    <property type="molecule type" value="Genomic_DNA"/>
</dbReference>
<protein>
    <recommendedName>
        <fullName evidence="2">DUF1618 domain-containing protein</fullName>
    </recommendedName>
</protein>
<dbReference type="Pfam" id="PF07762">
    <property type="entry name" value="DUF1618"/>
    <property type="match status" value="1"/>
</dbReference>
<feature type="region of interest" description="Disordered" evidence="1">
    <location>
        <begin position="232"/>
        <end position="266"/>
    </location>
</feature>
<feature type="region of interest" description="Disordered" evidence="1">
    <location>
        <begin position="393"/>
        <end position="413"/>
    </location>
</feature>
<accession>A0ABC9FD04</accession>
<evidence type="ECO:0000259" key="2">
    <source>
        <dbReference type="Pfam" id="PF07762"/>
    </source>
</evidence>
<dbReference type="InterPro" id="IPR011676">
    <property type="entry name" value="DUF1618"/>
</dbReference>
<gene>
    <name evidence="3" type="ORF">URODEC1_LOCUS104114</name>
</gene>
<evidence type="ECO:0000313" key="3">
    <source>
        <dbReference type="EMBL" id="CAL5072633.1"/>
    </source>
</evidence>
<sequence>MDIAAAGAGCEWVLLDPRAVTGGFGSGSAAPSPTAAASVASNGRVVRVSLHLEPPPAVSYVEVASGDPFTGNPTVAAADGDLLLVDMGFYYSAGEEHDESRIRTHHADDLFVYKADPERPSLRRLPARPGRHTGGGLHAGIVRVRGGGGDGEFLVADLQTRVENLEGGCWCYVTELLRYSSVADRWEVRRLDMPDEEECAGVVLRASTWVTNAAFSSGGIVSVPVSGGVGPICQRQAGRTTTAASSPETSPPPPTTPSSGSYGNRMYPERHRRASVNGGGVLWFVDVDDSRYKYESYGEWGRVQITTWSLRTPPELGWEKEHTLVLDDDAVLPPVLVGEEEEEEEDRVWVTPTFPVVSVQEDGVVHAVVWVGWDCWMATVDMRSGSFRSRDMLQKKAGPEESDGDATEIRSIT</sequence>
<reference evidence="3" key="1">
    <citation type="submission" date="2024-10" db="EMBL/GenBank/DDBJ databases">
        <authorList>
            <person name="Ryan C."/>
        </authorList>
    </citation>
    <scope>NUCLEOTIDE SEQUENCE [LARGE SCALE GENOMIC DNA]</scope>
</reference>
<name>A0ABC9FD04_9POAL</name>
<evidence type="ECO:0000313" key="4">
    <source>
        <dbReference type="Proteomes" id="UP001497457"/>
    </source>
</evidence>
<proteinExistence type="predicted"/>
<feature type="domain" description="DUF1618" evidence="2">
    <location>
        <begin position="262"/>
        <end position="366"/>
    </location>
</feature>
<dbReference type="PANTHER" id="PTHR33074:SF99">
    <property type="entry name" value="DUF1618 DOMAIN-CONTAINING PROTEIN"/>
    <property type="match status" value="1"/>
</dbReference>
<dbReference type="AlphaFoldDB" id="A0ABC9FD04"/>
<organism evidence="3 4">
    <name type="scientific">Urochloa decumbens</name>
    <dbReference type="NCBI Taxonomy" id="240449"/>
    <lineage>
        <taxon>Eukaryota</taxon>
        <taxon>Viridiplantae</taxon>
        <taxon>Streptophyta</taxon>
        <taxon>Embryophyta</taxon>
        <taxon>Tracheophyta</taxon>
        <taxon>Spermatophyta</taxon>
        <taxon>Magnoliopsida</taxon>
        <taxon>Liliopsida</taxon>
        <taxon>Poales</taxon>
        <taxon>Poaceae</taxon>
        <taxon>PACMAD clade</taxon>
        <taxon>Panicoideae</taxon>
        <taxon>Panicodae</taxon>
        <taxon>Paniceae</taxon>
        <taxon>Melinidinae</taxon>
        <taxon>Urochloa</taxon>
    </lineage>
</organism>
<dbReference type="Proteomes" id="UP001497457">
    <property type="component" value="Chromosome 6rd"/>
</dbReference>